<evidence type="ECO:0000256" key="6">
    <source>
        <dbReference type="ARBA" id="ARBA00022763"/>
    </source>
</evidence>
<dbReference type="Gene3D" id="3.30.160.70">
    <property type="entry name" value="Methylated DNA-protein cysteine methyltransferase domain"/>
    <property type="match status" value="1"/>
</dbReference>
<evidence type="ECO:0000256" key="10">
    <source>
        <dbReference type="ARBA" id="ARBA00049348"/>
    </source>
</evidence>
<dbReference type="GO" id="GO:0043565">
    <property type="term" value="F:sequence-specific DNA binding"/>
    <property type="evidence" value="ECO:0007669"/>
    <property type="project" value="InterPro"/>
</dbReference>
<dbReference type="Gene3D" id="1.10.10.60">
    <property type="entry name" value="Homeodomain-like"/>
    <property type="match status" value="1"/>
</dbReference>
<dbReference type="EMBL" id="JFAX01000015">
    <property type="protein sequence ID" value="EXI66424.1"/>
    <property type="molecule type" value="Genomic_DNA"/>
</dbReference>
<evidence type="ECO:0000256" key="2">
    <source>
        <dbReference type="ARBA" id="ARBA00008711"/>
    </source>
</evidence>
<comment type="similarity">
    <text evidence="2">Belongs to the MGMT family.</text>
</comment>
<dbReference type="Proteomes" id="UP000020218">
    <property type="component" value="Unassembled WGS sequence"/>
</dbReference>
<dbReference type="PROSITE" id="PS01124">
    <property type="entry name" value="HTH_ARAC_FAMILY_2"/>
    <property type="match status" value="1"/>
</dbReference>
<dbReference type="GO" id="GO:0032259">
    <property type="term" value="P:methylation"/>
    <property type="evidence" value="ECO:0007669"/>
    <property type="project" value="UniProtKB-KW"/>
</dbReference>
<evidence type="ECO:0000256" key="9">
    <source>
        <dbReference type="ARBA" id="ARBA00023204"/>
    </source>
</evidence>
<keyword evidence="6" id="KW-0227">DNA damage</keyword>
<comment type="caution">
    <text evidence="12">The sequence shown here is derived from an EMBL/GenBank/DDBJ whole genome shotgun (WGS) entry which is preliminary data.</text>
</comment>
<evidence type="ECO:0000256" key="3">
    <source>
        <dbReference type="ARBA" id="ARBA00011918"/>
    </source>
</evidence>
<evidence type="ECO:0000259" key="11">
    <source>
        <dbReference type="PROSITE" id="PS01124"/>
    </source>
</evidence>
<keyword evidence="5" id="KW-0808">Transferase</keyword>
<dbReference type="InterPro" id="IPR009057">
    <property type="entry name" value="Homeodomain-like_sf"/>
</dbReference>
<dbReference type="Pfam" id="PF12833">
    <property type="entry name" value="HTH_18"/>
    <property type="match status" value="1"/>
</dbReference>
<feature type="domain" description="HTH araC/xylS-type" evidence="11">
    <location>
        <begin position="17"/>
        <end position="114"/>
    </location>
</feature>
<dbReference type="GO" id="GO:0006281">
    <property type="term" value="P:DNA repair"/>
    <property type="evidence" value="ECO:0007669"/>
    <property type="project" value="UniProtKB-KW"/>
</dbReference>
<keyword evidence="7" id="KW-0805">Transcription regulation</keyword>
<keyword evidence="4" id="KW-0489">Methyltransferase</keyword>
<gene>
    <name evidence="12" type="primary">ada</name>
    <name evidence="12" type="ORF">AW08_02538</name>
</gene>
<dbReference type="AlphaFoldDB" id="A0A011PJI9"/>
<dbReference type="SUPFAM" id="SSF46767">
    <property type="entry name" value="Methylated DNA-protein cysteine methyltransferase, C-terminal domain"/>
    <property type="match status" value="1"/>
</dbReference>
<dbReference type="InterPro" id="IPR036388">
    <property type="entry name" value="WH-like_DNA-bd_sf"/>
</dbReference>
<dbReference type="CDD" id="cd06445">
    <property type="entry name" value="ATase"/>
    <property type="match status" value="1"/>
</dbReference>
<comment type="catalytic activity">
    <reaction evidence="1">
        <text>a 4-O-methyl-thymidine in DNA + L-cysteinyl-[protein] = a thymidine in DNA + S-methyl-L-cysteinyl-[protein]</text>
        <dbReference type="Rhea" id="RHEA:53428"/>
        <dbReference type="Rhea" id="RHEA-COMP:10131"/>
        <dbReference type="Rhea" id="RHEA-COMP:10132"/>
        <dbReference type="Rhea" id="RHEA-COMP:13555"/>
        <dbReference type="Rhea" id="RHEA-COMP:13556"/>
        <dbReference type="ChEBI" id="CHEBI:29950"/>
        <dbReference type="ChEBI" id="CHEBI:82612"/>
        <dbReference type="ChEBI" id="CHEBI:137386"/>
        <dbReference type="ChEBI" id="CHEBI:137387"/>
        <dbReference type="EC" id="2.1.1.63"/>
    </reaction>
</comment>
<dbReference type="NCBIfam" id="TIGR00589">
    <property type="entry name" value="ogt"/>
    <property type="match status" value="1"/>
</dbReference>
<dbReference type="InterPro" id="IPR018060">
    <property type="entry name" value="HTH_AraC"/>
</dbReference>
<evidence type="ECO:0000256" key="8">
    <source>
        <dbReference type="ARBA" id="ARBA00023163"/>
    </source>
</evidence>
<evidence type="ECO:0000256" key="5">
    <source>
        <dbReference type="ARBA" id="ARBA00022679"/>
    </source>
</evidence>
<dbReference type="SMART" id="SM00342">
    <property type="entry name" value="HTH_ARAC"/>
    <property type="match status" value="1"/>
</dbReference>
<dbReference type="InterPro" id="IPR001497">
    <property type="entry name" value="MethylDNA_cys_MeTrfase_AS"/>
</dbReference>
<proteinExistence type="inferred from homology"/>
<dbReference type="InterPro" id="IPR036631">
    <property type="entry name" value="MGMT_N_sf"/>
</dbReference>
<evidence type="ECO:0000256" key="1">
    <source>
        <dbReference type="ARBA" id="ARBA00001286"/>
    </source>
</evidence>
<dbReference type="SUPFAM" id="SSF46689">
    <property type="entry name" value="Homeodomain-like"/>
    <property type="match status" value="1"/>
</dbReference>
<dbReference type="GO" id="GO:0003700">
    <property type="term" value="F:DNA-binding transcription factor activity"/>
    <property type="evidence" value="ECO:0007669"/>
    <property type="project" value="InterPro"/>
</dbReference>
<protein>
    <recommendedName>
        <fullName evidence="3">methylated-DNA--[protein]-cysteine S-methyltransferase</fullName>
        <ecNumber evidence="3">2.1.1.63</ecNumber>
    </recommendedName>
</protein>
<dbReference type="Gene3D" id="1.10.10.10">
    <property type="entry name" value="Winged helix-like DNA-binding domain superfamily/Winged helix DNA-binding domain"/>
    <property type="match status" value="1"/>
</dbReference>
<comment type="catalytic activity">
    <reaction evidence="10">
        <text>a 6-O-methyl-2'-deoxyguanosine in DNA + L-cysteinyl-[protein] = S-methyl-L-cysteinyl-[protein] + a 2'-deoxyguanosine in DNA</text>
        <dbReference type="Rhea" id="RHEA:24000"/>
        <dbReference type="Rhea" id="RHEA-COMP:10131"/>
        <dbReference type="Rhea" id="RHEA-COMP:10132"/>
        <dbReference type="Rhea" id="RHEA-COMP:11367"/>
        <dbReference type="Rhea" id="RHEA-COMP:11368"/>
        <dbReference type="ChEBI" id="CHEBI:29950"/>
        <dbReference type="ChEBI" id="CHEBI:82612"/>
        <dbReference type="ChEBI" id="CHEBI:85445"/>
        <dbReference type="ChEBI" id="CHEBI:85448"/>
        <dbReference type="EC" id="2.1.1.63"/>
    </reaction>
</comment>
<sequence length="293" mass="31690">MSTPEFDEQSRSFAVVARAIDYLRANARGQPTLEEVAAAVHLSPFHLQRLFSAWAGISPKRFLQYVTKEHARHELAKARDVLSVAADSGLSSGSRLHDLMVHCEALSPGEIRSGGLGIAITCGVAPSPFGDALIAWTARGVCHLAFCSMAEPAMLAELLARWPAATIVRDDEQARLLLARVFPATPTRGTLHLLLRGTNFQIKVWEALIRVEPGTLISYGELARRMAAPHAQRAVGSALAANRIAYLIPCHRVIRESGEIGSYRWGSSRKLALLGWEAGIGERGTRAAAGDEA</sequence>
<dbReference type="Pfam" id="PF01035">
    <property type="entry name" value="DNA_binding_1"/>
    <property type="match status" value="1"/>
</dbReference>
<dbReference type="EC" id="2.1.1.63" evidence="3"/>
<evidence type="ECO:0000313" key="12">
    <source>
        <dbReference type="EMBL" id="EXI66424.1"/>
    </source>
</evidence>
<keyword evidence="8" id="KW-0804">Transcription</keyword>
<evidence type="ECO:0000256" key="4">
    <source>
        <dbReference type="ARBA" id="ARBA00022603"/>
    </source>
</evidence>
<dbReference type="PATRIC" id="fig|1454001.3.peg.2587"/>
<dbReference type="PANTHER" id="PTHR10815">
    <property type="entry name" value="METHYLATED-DNA--PROTEIN-CYSTEINE METHYLTRANSFERASE"/>
    <property type="match status" value="1"/>
</dbReference>
<name>A0A011PJI9_9PROT</name>
<dbReference type="PROSITE" id="PS00374">
    <property type="entry name" value="MGMT"/>
    <property type="match status" value="1"/>
</dbReference>
<dbReference type="FunFam" id="1.10.10.10:FF:000214">
    <property type="entry name" value="Methylated-DNA--protein-cysteine methyltransferase"/>
    <property type="match status" value="1"/>
</dbReference>
<organism evidence="12 13">
    <name type="scientific">Candidatus Accumulibacter adjunctus</name>
    <dbReference type="NCBI Taxonomy" id="1454001"/>
    <lineage>
        <taxon>Bacteria</taxon>
        <taxon>Pseudomonadati</taxon>
        <taxon>Pseudomonadota</taxon>
        <taxon>Betaproteobacteria</taxon>
        <taxon>Candidatus Accumulibacter</taxon>
    </lineage>
</organism>
<keyword evidence="9" id="KW-0234">DNA repair</keyword>
<dbReference type="InterPro" id="IPR036217">
    <property type="entry name" value="MethylDNA_cys_MeTrfase_DNAb"/>
</dbReference>
<accession>A0A011PJI9</accession>
<dbReference type="PANTHER" id="PTHR10815:SF13">
    <property type="entry name" value="METHYLATED-DNA--PROTEIN-CYSTEINE METHYLTRANSFERASE"/>
    <property type="match status" value="1"/>
</dbReference>
<keyword evidence="13" id="KW-1185">Reference proteome</keyword>
<reference evidence="12" key="1">
    <citation type="submission" date="2014-02" db="EMBL/GenBank/DDBJ databases">
        <title>Expanding our view of genomic diversity in Candidatus Accumulibacter clades.</title>
        <authorList>
            <person name="Skennerton C.T."/>
            <person name="Barr J.J."/>
            <person name="Slater F.R."/>
            <person name="Bond P.L."/>
            <person name="Tyson G.W."/>
        </authorList>
    </citation>
    <scope>NUCLEOTIDE SEQUENCE [LARGE SCALE GENOMIC DNA]</scope>
</reference>
<dbReference type="GO" id="GO:0003908">
    <property type="term" value="F:methylated-DNA-[protein]-cysteine S-methyltransferase activity"/>
    <property type="evidence" value="ECO:0007669"/>
    <property type="project" value="UniProtKB-EC"/>
</dbReference>
<dbReference type="InterPro" id="IPR014048">
    <property type="entry name" value="MethylDNA_cys_MeTrfase_DNA-bd"/>
</dbReference>
<evidence type="ECO:0000313" key="13">
    <source>
        <dbReference type="Proteomes" id="UP000020218"/>
    </source>
</evidence>
<dbReference type="SUPFAM" id="SSF53155">
    <property type="entry name" value="Methylated DNA-protein cysteine methyltransferase domain"/>
    <property type="match status" value="1"/>
</dbReference>
<dbReference type="STRING" id="1454001.AW08_02538"/>
<evidence type="ECO:0000256" key="7">
    <source>
        <dbReference type="ARBA" id="ARBA00023015"/>
    </source>
</evidence>